<feature type="transmembrane region" description="Helical" evidence="2">
    <location>
        <begin position="91"/>
        <end position="108"/>
    </location>
</feature>
<feature type="transmembrane region" description="Helical" evidence="2">
    <location>
        <begin position="65"/>
        <end position="85"/>
    </location>
</feature>
<name>A8F8P1_PSELT</name>
<dbReference type="NCBIfam" id="TIGR00277">
    <property type="entry name" value="HDIG"/>
    <property type="match status" value="1"/>
</dbReference>
<dbReference type="SUPFAM" id="SSF109604">
    <property type="entry name" value="HD-domain/PDEase-like"/>
    <property type="match status" value="1"/>
</dbReference>
<keyword evidence="5" id="KW-1185">Reference proteome</keyword>
<protein>
    <submittedName>
        <fullName evidence="4">Metal dependent phosphohydrolase</fullName>
    </submittedName>
</protein>
<evidence type="ECO:0000259" key="3">
    <source>
        <dbReference type="PROSITE" id="PS51831"/>
    </source>
</evidence>
<dbReference type="EMBL" id="CP000812">
    <property type="protein sequence ID" value="ABV34525.1"/>
    <property type="molecule type" value="Genomic_DNA"/>
</dbReference>
<evidence type="ECO:0000313" key="4">
    <source>
        <dbReference type="EMBL" id="ABV34525.1"/>
    </source>
</evidence>
<feature type="compositionally biased region" description="Basic and acidic residues" evidence="1">
    <location>
        <begin position="462"/>
        <end position="473"/>
    </location>
</feature>
<dbReference type="HOGENOM" id="CLU_015767_4_1_0"/>
<organism evidence="4 5">
    <name type="scientific">Pseudothermotoga lettingae (strain ATCC BAA-301 / DSM 14385 / NBRC 107922 / TMO)</name>
    <name type="common">Thermotoga lettingae</name>
    <dbReference type="NCBI Taxonomy" id="416591"/>
    <lineage>
        <taxon>Bacteria</taxon>
        <taxon>Thermotogati</taxon>
        <taxon>Thermotogota</taxon>
        <taxon>Thermotogae</taxon>
        <taxon>Thermotogales</taxon>
        <taxon>Thermotogaceae</taxon>
        <taxon>Pseudothermotoga</taxon>
    </lineage>
</organism>
<keyword evidence="4" id="KW-0378">Hydrolase</keyword>
<dbReference type="AlphaFoldDB" id="A8F8P1"/>
<keyword evidence="2" id="KW-0472">Membrane</keyword>
<keyword evidence="2" id="KW-0812">Transmembrane</keyword>
<evidence type="ECO:0000313" key="5">
    <source>
        <dbReference type="Proteomes" id="UP000002016"/>
    </source>
</evidence>
<dbReference type="Gene3D" id="1.10.3210.10">
    <property type="entry name" value="Hypothetical protein af1432"/>
    <property type="match status" value="1"/>
</dbReference>
<proteinExistence type="predicted"/>
<feature type="transmembrane region" description="Helical" evidence="2">
    <location>
        <begin position="185"/>
        <end position="206"/>
    </location>
</feature>
<reference evidence="4 5" key="2">
    <citation type="journal article" date="2009" name="Proc. Natl. Acad. Sci. U.S.A.">
        <title>On the chimeric nature, thermophilic origin, and phylogenetic placement of the Thermotogales.</title>
        <authorList>
            <person name="Zhaxybayeva O."/>
            <person name="Swithers K.S."/>
            <person name="Lapierre P."/>
            <person name="Fournier G.P."/>
            <person name="Bickhart D.M."/>
            <person name="DeBoy R.T."/>
            <person name="Nelson K.E."/>
            <person name="Nesbo C.L."/>
            <person name="Doolittle W.F."/>
            <person name="Gogarten J.P."/>
            <person name="Noll K.M."/>
        </authorList>
    </citation>
    <scope>NUCLEOTIDE SEQUENCE [LARGE SCALE GENOMIC DNA]</scope>
    <source>
        <strain evidence="5">ATCC BAA-301 / DSM 14385 / NBRC 107922 / TMO</strain>
    </source>
</reference>
<dbReference type="SMART" id="SM00471">
    <property type="entry name" value="HDc"/>
    <property type="match status" value="1"/>
</dbReference>
<gene>
    <name evidence="4" type="ordered locus">Tlet_1971</name>
</gene>
<reference evidence="4 5" key="1">
    <citation type="submission" date="2007-08" db="EMBL/GenBank/DDBJ databases">
        <title>Complete sequence of Thermotoga lettingae TMO.</title>
        <authorList>
            <consortium name="US DOE Joint Genome Institute"/>
            <person name="Copeland A."/>
            <person name="Lucas S."/>
            <person name="Lapidus A."/>
            <person name="Barry K."/>
            <person name="Glavina del Rio T."/>
            <person name="Dalin E."/>
            <person name="Tice H."/>
            <person name="Pitluck S."/>
            <person name="Foster B."/>
            <person name="Bruce D."/>
            <person name="Schmutz J."/>
            <person name="Larimer F."/>
            <person name="Land M."/>
            <person name="Hauser L."/>
            <person name="Kyrpides N."/>
            <person name="Mikhailova N."/>
            <person name="Nelson K."/>
            <person name="Gogarten J.P."/>
            <person name="Noll K."/>
            <person name="Richardson P."/>
        </authorList>
    </citation>
    <scope>NUCLEOTIDE SEQUENCE [LARGE SCALE GENOMIC DNA]</scope>
    <source>
        <strain evidence="5">ATCC BAA-301 / DSM 14385 / NBRC 107922 / TMO</strain>
    </source>
</reference>
<dbReference type="PANTHER" id="PTHR36442:SF1">
    <property type="entry name" value="CYCLIC-DI-AMP PHOSPHODIESTERASE PGPH"/>
    <property type="match status" value="1"/>
</dbReference>
<dbReference type="KEGG" id="tle:Tlet_1971"/>
<feature type="transmembrane region" description="Helical" evidence="2">
    <location>
        <begin position="156"/>
        <end position="173"/>
    </location>
</feature>
<feature type="transmembrane region" description="Helical" evidence="2">
    <location>
        <begin position="115"/>
        <end position="136"/>
    </location>
</feature>
<dbReference type="InterPro" id="IPR052722">
    <property type="entry name" value="PgpH_phosphodiesterase"/>
</dbReference>
<feature type="transmembrane region" description="Helical" evidence="2">
    <location>
        <begin position="35"/>
        <end position="53"/>
    </location>
</feature>
<dbReference type="PANTHER" id="PTHR36442">
    <property type="entry name" value="CYCLIC-DI-AMP PHOSPHODIESTERASE PGPH"/>
    <property type="match status" value="1"/>
</dbReference>
<dbReference type="InterPro" id="IPR006674">
    <property type="entry name" value="HD_domain"/>
</dbReference>
<feature type="region of interest" description="Disordered" evidence="1">
    <location>
        <begin position="452"/>
        <end position="473"/>
    </location>
</feature>
<evidence type="ECO:0000256" key="2">
    <source>
        <dbReference type="SAM" id="Phobius"/>
    </source>
</evidence>
<dbReference type="InterPro" id="IPR011621">
    <property type="entry name" value="Metal-dep_PHydrolase_7TM_intra"/>
</dbReference>
<dbReference type="CDD" id="cd00077">
    <property type="entry name" value="HDc"/>
    <property type="match status" value="1"/>
</dbReference>
<dbReference type="STRING" id="416591.Tlet_1971"/>
<accession>A8F8P1</accession>
<dbReference type="GO" id="GO:0016787">
    <property type="term" value="F:hydrolase activity"/>
    <property type="evidence" value="ECO:0007669"/>
    <property type="project" value="UniProtKB-KW"/>
</dbReference>
<sequence length="473" mass="54133">MKKIIDFIRQNLIDFAVVLAGFFLLKIPYLSNISLFLNGYVVASLIWFALIRPKMDKRPFNLHRSYFYLFYSITLFGFFLAKIIVREIGLYASPFFIPITLLVLLFDVEIAIVTSIFFAIIFSLVFNLDALGFAFILTNSLLTALLGSRIQKRMHVARSALFVALFSMIFYLFQLHRVDINLMESLVILFIPIVFSIVSIGVLPFIEYASMIYSNVDLMELSNLNNSLLKLLSLRAPGTYYHSSMVANLAEAAAQRIGANAILARTAAYFHDIGKSKRPYFYTENIYEKNPHDELNPKLSHLIIQDHVKSGIEMAKRNRLPLLIQDVIPQHHGTRVQKYFYHKSKDMGEELSENEFRYSGPKPQFKEAGIIMLADAVEAAARSMKNPTAGRIKTMVEEVISGIYNERELDESGLTLKDLEAIAEEFTKVLFSMFRSRIEYPKEEIKKVINLAEDSLGQQNENEDRSKKDQASY</sequence>
<feature type="domain" description="HD" evidence="3">
    <location>
        <begin position="239"/>
        <end position="380"/>
    </location>
</feature>
<dbReference type="Pfam" id="PF01966">
    <property type="entry name" value="HD"/>
    <property type="match status" value="1"/>
</dbReference>
<dbReference type="eggNOG" id="COG1480">
    <property type="taxonomic scope" value="Bacteria"/>
</dbReference>
<dbReference type="InterPro" id="IPR003607">
    <property type="entry name" value="HD/PDEase_dom"/>
</dbReference>
<dbReference type="PROSITE" id="PS51831">
    <property type="entry name" value="HD"/>
    <property type="match status" value="1"/>
</dbReference>
<dbReference type="RefSeq" id="WP_012004001.1">
    <property type="nucleotide sequence ID" value="NC_009828.1"/>
</dbReference>
<evidence type="ECO:0000256" key="1">
    <source>
        <dbReference type="SAM" id="MobiDB-lite"/>
    </source>
</evidence>
<feature type="transmembrane region" description="Helical" evidence="2">
    <location>
        <begin position="12"/>
        <end position="29"/>
    </location>
</feature>
<dbReference type="Proteomes" id="UP000002016">
    <property type="component" value="Chromosome"/>
</dbReference>
<dbReference type="Pfam" id="PF07698">
    <property type="entry name" value="7TM-7TMR_HD"/>
    <property type="match status" value="1"/>
</dbReference>
<dbReference type="InterPro" id="IPR006675">
    <property type="entry name" value="HDIG_dom"/>
</dbReference>
<dbReference type="OrthoDB" id="9806952at2"/>
<keyword evidence="2" id="KW-1133">Transmembrane helix</keyword>